<dbReference type="Pfam" id="PF00078">
    <property type="entry name" value="RVT_1"/>
    <property type="match status" value="1"/>
</dbReference>
<sequence>MEVLSQSQLSMTNQQPITFEHDQLLSNQKKTRGRIYTTRTRNEKKIGDRARSKDDSDLPGIYLPGHGTIHLLLFADDIVLFGESKINLQIKINLIKIYFEENGLTLNQSKSKIVVFRNGGRLARSDVWFWGQQPMTISSKYTYLGYPLTTKNPTAYVAQHFKSKALVATNAVWRILSKSRTKSFGAVMKLLDSIVLSTLLYSAKLWATNQIRVVNQIQDIFLRRFLDFPKFTPGYILRTETGRMSLELNITKLILNFWIRILKMDRTRLPYVCLSQLWKVSIVGKAGNNFIHNLNSIIDSRGFSFLKNCEDYMVVRGEMPRIIQTTVDHLLQFDRAKLQNSTHFIHYQSLSISFTTEDYLLSNLPLKIKRFITRQRILWLLFREDITGFWNSDYLNCYFCNVGIQDNLVHYLFHCPFLHEKRLEIREISGPTYYNEQHGLPPEPELHQTRPIILKSESGEETPAHVPSAYFSLQQPRCPSTFSGDGSEDAQRWLKDYKRIVNITDGTILCVWRMPYYFWPELNGSGMRIMKIAQKANESSESYIQDVLYLCQLIDPRMDNETKLGHLMKGVAEDVYQILIARDVDNVEQFLRQCRKIELLKKRRITTKKN</sequence>
<keyword evidence="3" id="KW-1185">Reference proteome</keyword>
<gene>
    <name evidence="2" type="ORF">LAZ67_3004583</name>
</gene>
<protein>
    <recommendedName>
        <fullName evidence="1">Reverse transcriptase domain-containing protein</fullName>
    </recommendedName>
</protein>
<dbReference type="Proteomes" id="UP001235939">
    <property type="component" value="Chromosome 03"/>
</dbReference>
<evidence type="ECO:0000313" key="2">
    <source>
        <dbReference type="EMBL" id="UYV65519.1"/>
    </source>
</evidence>
<dbReference type="PANTHER" id="PTHR47027:SF20">
    <property type="entry name" value="REVERSE TRANSCRIPTASE-LIKE PROTEIN WITH RNA-DIRECTED DNA POLYMERASE DOMAIN"/>
    <property type="match status" value="1"/>
</dbReference>
<dbReference type="PROSITE" id="PS50878">
    <property type="entry name" value="RT_POL"/>
    <property type="match status" value="1"/>
</dbReference>
<accession>A0ABY6K9H6</accession>
<feature type="domain" description="Reverse transcriptase" evidence="1">
    <location>
        <begin position="1"/>
        <end position="148"/>
    </location>
</feature>
<organism evidence="2 3">
    <name type="scientific">Cordylochernes scorpioides</name>
    <dbReference type="NCBI Taxonomy" id="51811"/>
    <lineage>
        <taxon>Eukaryota</taxon>
        <taxon>Metazoa</taxon>
        <taxon>Ecdysozoa</taxon>
        <taxon>Arthropoda</taxon>
        <taxon>Chelicerata</taxon>
        <taxon>Arachnida</taxon>
        <taxon>Pseudoscorpiones</taxon>
        <taxon>Cheliferoidea</taxon>
        <taxon>Chernetidae</taxon>
        <taxon>Cordylochernes</taxon>
    </lineage>
</organism>
<name>A0ABY6K9H6_9ARAC</name>
<proteinExistence type="predicted"/>
<dbReference type="InterPro" id="IPR000477">
    <property type="entry name" value="RT_dom"/>
</dbReference>
<evidence type="ECO:0000259" key="1">
    <source>
        <dbReference type="PROSITE" id="PS50878"/>
    </source>
</evidence>
<dbReference type="PANTHER" id="PTHR47027">
    <property type="entry name" value="REVERSE TRANSCRIPTASE DOMAIN-CONTAINING PROTEIN"/>
    <property type="match status" value="1"/>
</dbReference>
<evidence type="ECO:0000313" key="3">
    <source>
        <dbReference type="Proteomes" id="UP001235939"/>
    </source>
</evidence>
<dbReference type="EMBL" id="CP092865">
    <property type="protein sequence ID" value="UYV65519.1"/>
    <property type="molecule type" value="Genomic_DNA"/>
</dbReference>
<reference evidence="2 3" key="1">
    <citation type="submission" date="2022-01" db="EMBL/GenBank/DDBJ databases">
        <title>A chromosomal length assembly of Cordylochernes scorpioides.</title>
        <authorList>
            <person name="Zeh D."/>
            <person name="Zeh J."/>
        </authorList>
    </citation>
    <scope>NUCLEOTIDE SEQUENCE [LARGE SCALE GENOMIC DNA]</scope>
    <source>
        <strain evidence="2">IN4F17</strain>
        <tissue evidence="2">Whole Body</tissue>
    </source>
</reference>